<keyword evidence="2" id="KW-1185">Reference proteome</keyword>
<sequence>LKEDKDAKISQRKELWRKEARLEAENSDLREELKRAERAVGGTIDRATSEGLQALPEIQARLGLDGVYGPLFELFDVDETYRTCVETIAGASLFHVVVDTDETATKVLTELGRNKLGRLTFVPLNRLHPSLATYPDASDAIPMLGCLRFDQRYLRAFQQVFGRTIICPSLDVGSGYARSMNLTAVTLEGDKVDRRGELTGGFVSRRGSRLEAAKALVAIRGRAQAAKRQASEVLAAVAALDQEITALHSELQALGARTAQARSERFTTQQERRQLAKEAADARLYCESAEKSLAAMRTQQAGAELELRALQEELATPFSRGLSDEERAMLEQLTVAADGQAAELGRLSSARGDCEGRRNTLQSELGLGLELQLEEAQRQLEAAMAENPDQAIGAHSRELGRLAQLQDDAAGRLGEVHREIGDKTREIGDLERQLAETRTGLTSEGRRTQREMEQLEKCLTQRSLYQQKKSEYTRNIQDLGVLPEEAFRNFGRAQLPKLAKKLHRANEKLKQFGHVNKKAFEQYSVFARQRESIRQRKQELDQSAASIEELIEVLDQRKDEAIERTFKQVSKYFAEVFEQLVPAGRGALVMQRRVNQLPGGVAAGDGGAGSVDNYIGVSIRVSFNSKTDEGLRMQQLSGGQKSLVALTLIFAIQRCDPAPFYLFDEIDANLDAVYRTAVAAMIHDLSRASQFVTTTFRPEMLAHADKFYGVTFENKVSRITTVTREAATSFIVESQLQT</sequence>
<organism evidence="1 2">
    <name type="scientific">Coemansia helicoidea</name>
    <dbReference type="NCBI Taxonomy" id="1286919"/>
    <lineage>
        <taxon>Eukaryota</taxon>
        <taxon>Fungi</taxon>
        <taxon>Fungi incertae sedis</taxon>
        <taxon>Zoopagomycota</taxon>
        <taxon>Kickxellomycotina</taxon>
        <taxon>Kickxellomycetes</taxon>
        <taxon>Kickxellales</taxon>
        <taxon>Kickxellaceae</taxon>
        <taxon>Coemansia</taxon>
    </lineage>
</organism>
<reference evidence="1" key="1">
    <citation type="submission" date="2022-07" db="EMBL/GenBank/DDBJ databases">
        <title>Phylogenomic reconstructions and comparative analyses of Kickxellomycotina fungi.</title>
        <authorList>
            <person name="Reynolds N.K."/>
            <person name="Stajich J.E."/>
            <person name="Barry K."/>
            <person name="Grigoriev I.V."/>
            <person name="Crous P."/>
            <person name="Smith M.E."/>
        </authorList>
    </citation>
    <scope>NUCLEOTIDE SEQUENCE</scope>
    <source>
        <strain evidence="1">BCRC 34780</strain>
    </source>
</reference>
<name>A0ACC1KX50_9FUNG</name>
<comment type="caution">
    <text evidence="1">The sequence shown here is derived from an EMBL/GenBank/DDBJ whole genome shotgun (WGS) entry which is preliminary data.</text>
</comment>
<protein>
    <submittedName>
        <fullName evidence="1">Structural maintenance of chromosomes protein 3</fullName>
    </submittedName>
</protein>
<dbReference type="EMBL" id="JANBUN010001728">
    <property type="protein sequence ID" value="KAJ2796956.1"/>
    <property type="molecule type" value="Genomic_DNA"/>
</dbReference>
<evidence type="ECO:0000313" key="1">
    <source>
        <dbReference type="EMBL" id="KAJ2796956.1"/>
    </source>
</evidence>
<evidence type="ECO:0000313" key="2">
    <source>
        <dbReference type="Proteomes" id="UP001140087"/>
    </source>
</evidence>
<feature type="non-terminal residue" evidence="1">
    <location>
        <position position="1"/>
    </location>
</feature>
<dbReference type="Proteomes" id="UP001140087">
    <property type="component" value="Unassembled WGS sequence"/>
</dbReference>
<accession>A0ACC1KX50</accession>
<proteinExistence type="predicted"/>
<gene>
    <name evidence="1" type="primary">SMC3</name>
    <name evidence="1" type="ORF">H4R21_004512</name>
</gene>